<dbReference type="PANTHER" id="PTHR30543">
    <property type="entry name" value="CHROMATE REDUCTASE"/>
    <property type="match status" value="1"/>
</dbReference>
<dbReference type="Proteomes" id="UP000183077">
    <property type="component" value="Unassembled WGS sequence"/>
</dbReference>
<sequence length="180" mass="20507">MKALIFNGSLDEEAFRTSRRIAQYYADQFINSNIEVRQIHLSDFQIPIFQAKLMDNVPADVIEFANAFREADVMIWLTPLYHGSLTGVMKNAIDWLEITAKDQPAYLTNKIVGFTCWSAGNQAMQGIQSLDNIAKALRAWSLPYSIPISNSDLYENNDLSEVYKKKMSMLTDLLIESQSR</sequence>
<evidence type="ECO:0000313" key="5">
    <source>
        <dbReference type="Proteomes" id="UP000183077"/>
    </source>
</evidence>
<dbReference type="RefSeq" id="WP_038986900.1">
    <property type="nucleotide sequence ID" value="NZ_FNYS01000008.1"/>
</dbReference>
<accession>A0A164ADT3</accession>
<dbReference type="Pfam" id="PF03358">
    <property type="entry name" value="FMN_red"/>
    <property type="match status" value="1"/>
</dbReference>
<dbReference type="InterPro" id="IPR050712">
    <property type="entry name" value="NAD(P)H-dep_reductase"/>
</dbReference>
<dbReference type="EMBL" id="LQNU01000037">
    <property type="protein sequence ID" value="KZE83619.1"/>
    <property type="molecule type" value="Genomic_DNA"/>
</dbReference>
<dbReference type="AlphaFoldDB" id="A0A164ADT3"/>
<keyword evidence="4" id="KW-1185">Reference proteome</keyword>
<gene>
    <name evidence="2" type="ORF">AV926_04350</name>
    <name evidence="3" type="ORF">SAMN04488018_108101</name>
</gene>
<reference evidence="2 4" key="1">
    <citation type="submission" date="2016-01" db="EMBL/GenBank/DDBJ databases">
        <title>Whole genome sequencing of Myroides marinus L41.</title>
        <authorList>
            <person name="Hong K.W."/>
        </authorList>
    </citation>
    <scope>NUCLEOTIDE SEQUENCE [LARGE SCALE GENOMIC DNA]</scope>
    <source>
        <strain evidence="2 4">L41</strain>
    </source>
</reference>
<dbReference type="GO" id="GO:0010181">
    <property type="term" value="F:FMN binding"/>
    <property type="evidence" value="ECO:0007669"/>
    <property type="project" value="TreeGrafter"/>
</dbReference>
<dbReference type="Proteomes" id="UP000076630">
    <property type="component" value="Unassembled WGS sequence"/>
</dbReference>
<evidence type="ECO:0000313" key="3">
    <source>
        <dbReference type="EMBL" id="SEI98141.1"/>
    </source>
</evidence>
<dbReference type="GO" id="GO:0005829">
    <property type="term" value="C:cytosol"/>
    <property type="evidence" value="ECO:0007669"/>
    <property type="project" value="TreeGrafter"/>
</dbReference>
<dbReference type="Gene3D" id="3.40.50.360">
    <property type="match status" value="1"/>
</dbReference>
<protein>
    <submittedName>
        <fullName evidence="3">Arsenical resistance protein ArsH</fullName>
    </submittedName>
    <submittedName>
        <fullName evidence="2">FMN reductase</fullName>
    </submittedName>
</protein>
<dbReference type="GeneID" id="82257231"/>
<name>A0A164ADT3_9FLAO</name>
<dbReference type="PANTHER" id="PTHR30543:SF21">
    <property type="entry name" value="NAD(P)H-DEPENDENT FMN REDUCTASE LOT6"/>
    <property type="match status" value="1"/>
</dbReference>
<evidence type="ECO:0000259" key="1">
    <source>
        <dbReference type="Pfam" id="PF03358"/>
    </source>
</evidence>
<reference evidence="3 5" key="2">
    <citation type="submission" date="2016-10" db="EMBL/GenBank/DDBJ databases">
        <authorList>
            <person name="de Groot N.N."/>
        </authorList>
    </citation>
    <scope>NUCLEOTIDE SEQUENCE [LARGE SCALE GENOMIC DNA]</scope>
    <source>
        <strain evidence="3 5">DSM 23048</strain>
    </source>
</reference>
<dbReference type="OrthoDB" id="9812295at2"/>
<organism evidence="2 4">
    <name type="scientific">Myroides marinus</name>
    <dbReference type="NCBI Taxonomy" id="703342"/>
    <lineage>
        <taxon>Bacteria</taxon>
        <taxon>Pseudomonadati</taxon>
        <taxon>Bacteroidota</taxon>
        <taxon>Flavobacteriia</taxon>
        <taxon>Flavobacteriales</taxon>
        <taxon>Flavobacteriaceae</taxon>
        <taxon>Myroides</taxon>
    </lineage>
</organism>
<dbReference type="GO" id="GO:0016491">
    <property type="term" value="F:oxidoreductase activity"/>
    <property type="evidence" value="ECO:0007669"/>
    <property type="project" value="InterPro"/>
</dbReference>
<feature type="domain" description="NADPH-dependent FMN reductase-like" evidence="1">
    <location>
        <begin position="1"/>
        <end position="145"/>
    </location>
</feature>
<evidence type="ECO:0000313" key="4">
    <source>
        <dbReference type="Proteomes" id="UP000076630"/>
    </source>
</evidence>
<evidence type="ECO:0000313" key="2">
    <source>
        <dbReference type="EMBL" id="KZE83619.1"/>
    </source>
</evidence>
<dbReference type="InterPro" id="IPR029039">
    <property type="entry name" value="Flavoprotein-like_sf"/>
</dbReference>
<dbReference type="EMBL" id="FNYS01000008">
    <property type="protein sequence ID" value="SEI98141.1"/>
    <property type="molecule type" value="Genomic_DNA"/>
</dbReference>
<proteinExistence type="predicted"/>
<dbReference type="SUPFAM" id="SSF52218">
    <property type="entry name" value="Flavoproteins"/>
    <property type="match status" value="1"/>
</dbReference>
<dbReference type="InterPro" id="IPR005025">
    <property type="entry name" value="FMN_Rdtase-like_dom"/>
</dbReference>